<dbReference type="InParanoid" id="A0A401GWQ6"/>
<comment type="caution">
    <text evidence="2">The sequence shown here is derived from an EMBL/GenBank/DDBJ whole genome shotgun (WGS) entry which is preliminary data.</text>
</comment>
<name>A0A401GWQ6_9APHY</name>
<accession>A0A401GWQ6</accession>
<evidence type="ECO:0000256" key="1">
    <source>
        <dbReference type="SAM" id="MobiDB-lite"/>
    </source>
</evidence>
<dbReference type="SUPFAM" id="SSF52047">
    <property type="entry name" value="RNI-like"/>
    <property type="match status" value="1"/>
</dbReference>
<dbReference type="EMBL" id="BFAD01000009">
    <property type="protein sequence ID" value="GBE86666.1"/>
    <property type="molecule type" value="Genomic_DNA"/>
</dbReference>
<dbReference type="Proteomes" id="UP000287166">
    <property type="component" value="Unassembled WGS sequence"/>
</dbReference>
<dbReference type="AlphaFoldDB" id="A0A401GWQ6"/>
<gene>
    <name evidence="2" type="ORF">SCP_0905460</name>
</gene>
<dbReference type="RefSeq" id="XP_027617579.1">
    <property type="nucleotide sequence ID" value="XM_027761778.1"/>
</dbReference>
<proteinExistence type="predicted"/>
<evidence type="ECO:0000313" key="3">
    <source>
        <dbReference type="Proteomes" id="UP000287166"/>
    </source>
</evidence>
<protein>
    <submittedName>
        <fullName evidence="2">Uncharacterized protein</fullName>
    </submittedName>
</protein>
<dbReference type="InterPro" id="IPR032675">
    <property type="entry name" value="LRR_dom_sf"/>
</dbReference>
<dbReference type="GeneID" id="38783583"/>
<reference evidence="2 3" key="1">
    <citation type="journal article" date="2018" name="Sci. Rep.">
        <title>Genome sequence of the cauliflower mushroom Sparassis crispa (Hanabiratake) and its association with beneficial usage.</title>
        <authorList>
            <person name="Kiyama R."/>
            <person name="Furutani Y."/>
            <person name="Kawaguchi K."/>
            <person name="Nakanishi T."/>
        </authorList>
    </citation>
    <scope>NUCLEOTIDE SEQUENCE [LARGE SCALE GENOMIC DNA]</scope>
</reference>
<dbReference type="Gene3D" id="3.80.10.10">
    <property type="entry name" value="Ribonuclease Inhibitor"/>
    <property type="match status" value="1"/>
</dbReference>
<sequence>MSDVLKILETTPLLETLKLERVVSGALETDQVVDLPHLRSIRLVGYYMESACLLNYLSLSQDPNIVLKGLDLNIYTSHVGVVASAIAAKISNSDRLRTLSIGRQCPGYGWRIQICDTLQSMASFDISLENGVGPLDVAFDVPSAAAPDVIGTFCRHLPLAQVQNLSLLSTDLEMPLQVRWVKTFGKLENVSLLQIGGNLAQHLPLALGIREEDGNVIVFPKLRELQLNDVRIRDYNSPGSSLFLDSFLDSLMQRCDHGVEIRHLKLANCINMDMTEVVLISEIVPSVTWDGIEDFVEDDEEEEEEEDDEGEDESDGSSGFEYRLHSRAVLRNDRL</sequence>
<organism evidence="2 3">
    <name type="scientific">Sparassis crispa</name>
    <dbReference type="NCBI Taxonomy" id="139825"/>
    <lineage>
        <taxon>Eukaryota</taxon>
        <taxon>Fungi</taxon>
        <taxon>Dikarya</taxon>
        <taxon>Basidiomycota</taxon>
        <taxon>Agaricomycotina</taxon>
        <taxon>Agaricomycetes</taxon>
        <taxon>Polyporales</taxon>
        <taxon>Sparassidaceae</taxon>
        <taxon>Sparassis</taxon>
    </lineage>
</organism>
<keyword evidence="3" id="KW-1185">Reference proteome</keyword>
<feature type="region of interest" description="Disordered" evidence="1">
    <location>
        <begin position="295"/>
        <end position="335"/>
    </location>
</feature>
<evidence type="ECO:0000313" key="2">
    <source>
        <dbReference type="EMBL" id="GBE86666.1"/>
    </source>
</evidence>
<feature type="compositionally biased region" description="Acidic residues" evidence="1">
    <location>
        <begin position="295"/>
        <end position="315"/>
    </location>
</feature>
<dbReference type="OrthoDB" id="3264373at2759"/>